<dbReference type="EMBL" id="MU154548">
    <property type="protein sequence ID" value="KAF9496882.1"/>
    <property type="molecule type" value="Genomic_DNA"/>
</dbReference>
<dbReference type="Proteomes" id="UP000807025">
    <property type="component" value="Unassembled WGS sequence"/>
</dbReference>
<reference evidence="1" key="1">
    <citation type="submission" date="2020-11" db="EMBL/GenBank/DDBJ databases">
        <authorList>
            <consortium name="DOE Joint Genome Institute"/>
            <person name="Ahrendt S."/>
            <person name="Riley R."/>
            <person name="Andreopoulos W."/>
            <person name="Labutti K."/>
            <person name="Pangilinan J."/>
            <person name="Ruiz-Duenas F.J."/>
            <person name="Barrasa J.M."/>
            <person name="Sanchez-Garcia M."/>
            <person name="Camarero S."/>
            <person name="Miyauchi S."/>
            <person name="Serrano A."/>
            <person name="Linde D."/>
            <person name="Babiker R."/>
            <person name="Drula E."/>
            <person name="Ayuso-Fernandez I."/>
            <person name="Pacheco R."/>
            <person name="Padilla G."/>
            <person name="Ferreira P."/>
            <person name="Barriuso J."/>
            <person name="Kellner H."/>
            <person name="Castanera R."/>
            <person name="Alfaro M."/>
            <person name="Ramirez L."/>
            <person name="Pisabarro A.G."/>
            <person name="Kuo A."/>
            <person name="Tritt A."/>
            <person name="Lipzen A."/>
            <person name="He G."/>
            <person name="Yan M."/>
            <person name="Ng V."/>
            <person name="Cullen D."/>
            <person name="Martin F."/>
            <person name="Rosso M.-N."/>
            <person name="Henrissat B."/>
            <person name="Hibbett D."/>
            <person name="Martinez A.T."/>
            <person name="Grigoriev I.V."/>
        </authorList>
    </citation>
    <scope>NUCLEOTIDE SEQUENCE</scope>
    <source>
        <strain evidence="1">ATCC 90797</strain>
    </source>
</reference>
<sequence length="186" mass="20988">MSANVQEEERPSVSETPMPRYTLQLEPPIGTCFWSVQDIPIFTKKIVQSKESDQHILITWSCQCYISTTNQTPDSGNFAESGGAFYVVMKHSGHDTSDPYYEHVMQMFTSAADGEVNSFTHVAKYNETFRLLKMDQSGRVIDNAAGAIFRADTGSKVEYTQGYSWPVRLQAESTFRVAHQILYIGH</sequence>
<dbReference type="AlphaFoldDB" id="A0A9P6D9Y9"/>
<gene>
    <name evidence="1" type="ORF">BDN71DRAFT_1429898</name>
</gene>
<evidence type="ECO:0000313" key="1">
    <source>
        <dbReference type="EMBL" id="KAF9496882.1"/>
    </source>
</evidence>
<accession>A0A9P6D9Y9</accession>
<name>A0A9P6D9Y9_PLEER</name>
<organism evidence="1 2">
    <name type="scientific">Pleurotus eryngii</name>
    <name type="common">Boletus of the steppes</name>
    <dbReference type="NCBI Taxonomy" id="5323"/>
    <lineage>
        <taxon>Eukaryota</taxon>
        <taxon>Fungi</taxon>
        <taxon>Dikarya</taxon>
        <taxon>Basidiomycota</taxon>
        <taxon>Agaricomycotina</taxon>
        <taxon>Agaricomycetes</taxon>
        <taxon>Agaricomycetidae</taxon>
        <taxon>Agaricales</taxon>
        <taxon>Pleurotineae</taxon>
        <taxon>Pleurotaceae</taxon>
        <taxon>Pleurotus</taxon>
    </lineage>
</organism>
<comment type="caution">
    <text evidence="1">The sequence shown here is derived from an EMBL/GenBank/DDBJ whole genome shotgun (WGS) entry which is preliminary data.</text>
</comment>
<protein>
    <submittedName>
        <fullName evidence="1">Uncharacterized protein</fullName>
    </submittedName>
</protein>
<keyword evidence="2" id="KW-1185">Reference proteome</keyword>
<evidence type="ECO:0000313" key="2">
    <source>
        <dbReference type="Proteomes" id="UP000807025"/>
    </source>
</evidence>
<proteinExistence type="predicted"/>